<sequence>MSTLDHLTNGRIGWNIVTPYLESGTKKSEIGDKFQHGKRYNIAEEYLEVYYKLWEGSWEKDAVVKDKENRVYTDPTKVHDINHHGKYFDEEKAVHVGQPHRFCHCPCYESSHHHDSKDLAMFLNHFFRNG</sequence>
<protein>
    <submittedName>
        <fullName evidence="6">Alkanesulfonate monooxygenase SsuD/methylene tetrahydromethanopterin reductase-like flavin-dependent oxidoreductase (Luciferase family)</fullName>
    </submittedName>
</protein>
<dbReference type="PANTHER" id="PTHR30011:SF16">
    <property type="entry name" value="C2H2 FINGER DOMAIN TRANSCRIPTION FACTOR (EUROFUNG)-RELATED"/>
    <property type="match status" value="1"/>
</dbReference>
<dbReference type="InterPro" id="IPR051260">
    <property type="entry name" value="Diverse_substr_monoxygenases"/>
</dbReference>
<keyword evidence="4" id="KW-0503">Monooxygenase</keyword>
<gene>
    <name evidence="6" type="ORF">HNP81_004026</name>
</gene>
<organism evidence="6 7">
    <name type="scientific">Peribacillus huizhouensis</name>
    <dbReference type="NCBI Taxonomy" id="1501239"/>
    <lineage>
        <taxon>Bacteria</taxon>
        <taxon>Bacillati</taxon>
        <taxon>Bacillota</taxon>
        <taxon>Bacilli</taxon>
        <taxon>Bacillales</taxon>
        <taxon>Bacillaceae</taxon>
        <taxon>Peribacillus</taxon>
    </lineage>
</organism>
<dbReference type="InterPro" id="IPR036661">
    <property type="entry name" value="Luciferase-like_sf"/>
</dbReference>
<keyword evidence="1" id="KW-0285">Flavoprotein</keyword>
<dbReference type="SUPFAM" id="SSF51679">
    <property type="entry name" value="Bacterial luciferase-like"/>
    <property type="match status" value="1"/>
</dbReference>
<evidence type="ECO:0000256" key="3">
    <source>
        <dbReference type="ARBA" id="ARBA00023002"/>
    </source>
</evidence>
<name>A0ABR6CUV6_9BACI</name>
<reference evidence="6 7" key="1">
    <citation type="submission" date="2020-08" db="EMBL/GenBank/DDBJ databases">
        <title>Genomic Encyclopedia of Type Strains, Phase IV (KMG-IV): sequencing the most valuable type-strain genomes for metagenomic binning, comparative biology and taxonomic classification.</title>
        <authorList>
            <person name="Goeker M."/>
        </authorList>
    </citation>
    <scope>NUCLEOTIDE SEQUENCE [LARGE SCALE GENOMIC DNA]</scope>
    <source>
        <strain evidence="6 7">DSM 105481</strain>
    </source>
</reference>
<proteinExistence type="predicted"/>
<evidence type="ECO:0000313" key="6">
    <source>
        <dbReference type="EMBL" id="MBA9028706.1"/>
    </source>
</evidence>
<comment type="caution">
    <text evidence="6">The sequence shown here is derived from an EMBL/GenBank/DDBJ whole genome shotgun (WGS) entry which is preliminary data.</text>
</comment>
<dbReference type="Pfam" id="PF00296">
    <property type="entry name" value="Bac_luciferase"/>
    <property type="match status" value="1"/>
</dbReference>
<evidence type="ECO:0000256" key="1">
    <source>
        <dbReference type="ARBA" id="ARBA00022630"/>
    </source>
</evidence>
<dbReference type="PANTHER" id="PTHR30011">
    <property type="entry name" value="ALKANESULFONATE MONOOXYGENASE-RELATED"/>
    <property type="match status" value="1"/>
</dbReference>
<keyword evidence="7" id="KW-1185">Reference proteome</keyword>
<keyword evidence="3" id="KW-0560">Oxidoreductase</keyword>
<feature type="domain" description="Luciferase-like" evidence="5">
    <location>
        <begin position="3"/>
        <end position="99"/>
    </location>
</feature>
<dbReference type="InterPro" id="IPR011251">
    <property type="entry name" value="Luciferase-like_dom"/>
</dbReference>
<dbReference type="Proteomes" id="UP000626697">
    <property type="component" value="Unassembled WGS sequence"/>
</dbReference>
<dbReference type="EMBL" id="JACJHX010000017">
    <property type="protein sequence ID" value="MBA9028706.1"/>
    <property type="molecule type" value="Genomic_DNA"/>
</dbReference>
<evidence type="ECO:0000256" key="2">
    <source>
        <dbReference type="ARBA" id="ARBA00022643"/>
    </source>
</evidence>
<evidence type="ECO:0000259" key="5">
    <source>
        <dbReference type="Pfam" id="PF00296"/>
    </source>
</evidence>
<dbReference type="Gene3D" id="3.20.20.30">
    <property type="entry name" value="Luciferase-like domain"/>
    <property type="match status" value="1"/>
</dbReference>
<evidence type="ECO:0000313" key="7">
    <source>
        <dbReference type="Proteomes" id="UP000626697"/>
    </source>
</evidence>
<keyword evidence="2" id="KW-0288">FMN</keyword>
<evidence type="ECO:0000256" key="4">
    <source>
        <dbReference type="ARBA" id="ARBA00023033"/>
    </source>
</evidence>
<accession>A0ABR6CUV6</accession>